<dbReference type="RefSeq" id="WP_163693654.1">
    <property type="nucleotide sequence ID" value="NZ_FXTW01000004.1"/>
</dbReference>
<comment type="caution">
    <text evidence="2">The sequence shown here is derived from an EMBL/GenBank/DDBJ whole genome shotgun (WGS) entry which is preliminary data.</text>
</comment>
<reference evidence="2 3" key="1">
    <citation type="submission" date="2020-01" db="EMBL/GenBank/DDBJ databases">
        <title>Muriicola jejuensis KCTC 22299.</title>
        <authorList>
            <person name="Wang G."/>
        </authorList>
    </citation>
    <scope>NUCLEOTIDE SEQUENCE [LARGE SCALE GENOMIC DNA]</scope>
    <source>
        <strain evidence="2 3">KCTC 22299</strain>
    </source>
</reference>
<feature type="domain" description="DinB-like" evidence="1">
    <location>
        <begin position="31"/>
        <end position="166"/>
    </location>
</feature>
<evidence type="ECO:0000313" key="3">
    <source>
        <dbReference type="Proteomes" id="UP000468443"/>
    </source>
</evidence>
<evidence type="ECO:0000259" key="1">
    <source>
        <dbReference type="Pfam" id="PF12867"/>
    </source>
</evidence>
<dbReference type="EMBL" id="JAABOP010000003">
    <property type="protein sequence ID" value="NER11208.1"/>
    <property type="molecule type" value="Genomic_DNA"/>
</dbReference>
<accession>A0A6P0UHC3</accession>
<gene>
    <name evidence="2" type="ORF">GWK09_11810</name>
</gene>
<dbReference type="Pfam" id="PF12867">
    <property type="entry name" value="DinB_2"/>
    <property type="match status" value="1"/>
</dbReference>
<dbReference type="Gene3D" id="1.20.120.450">
    <property type="entry name" value="dinb family like domain"/>
    <property type="match status" value="1"/>
</dbReference>
<organism evidence="2 3">
    <name type="scientific">Muriicola jejuensis</name>
    <dbReference type="NCBI Taxonomy" id="504488"/>
    <lineage>
        <taxon>Bacteria</taxon>
        <taxon>Pseudomonadati</taxon>
        <taxon>Bacteroidota</taxon>
        <taxon>Flavobacteriia</taxon>
        <taxon>Flavobacteriales</taxon>
        <taxon>Flavobacteriaceae</taxon>
        <taxon>Muriicola</taxon>
    </lineage>
</organism>
<name>A0A6P0UHC3_9FLAO</name>
<keyword evidence="3" id="KW-1185">Reference proteome</keyword>
<dbReference type="InterPro" id="IPR024775">
    <property type="entry name" value="DinB-like"/>
</dbReference>
<dbReference type="SUPFAM" id="SSF109854">
    <property type="entry name" value="DinB/YfiT-like putative metalloenzymes"/>
    <property type="match status" value="1"/>
</dbReference>
<dbReference type="Proteomes" id="UP000468443">
    <property type="component" value="Unassembled WGS sequence"/>
</dbReference>
<sequence>MKTSELKASDYNPYYKAYIEALGEVDLMKALKKQVENYPQFLASIPEEKLYYSYAEGKWTVAEVLLHVLDSERVFQYRAVRFARRDETPLPGFDQDKYVPTSGANQRSIGSIIEEYRAIRNSTIALYESFEEGTLKRKGVASNSVMSVGALGFIICGHQKHHRNIIRERYL</sequence>
<dbReference type="AlphaFoldDB" id="A0A6P0UHC3"/>
<proteinExistence type="predicted"/>
<dbReference type="InterPro" id="IPR034660">
    <property type="entry name" value="DinB/YfiT-like"/>
</dbReference>
<protein>
    <submittedName>
        <fullName evidence="2">DUF664 domain-containing protein</fullName>
    </submittedName>
</protein>
<evidence type="ECO:0000313" key="2">
    <source>
        <dbReference type="EMBL" id="NER11208.1"/>
    </source>
</evidence>